<dbReference type="InterPro" id="IPR004264">
    <property type="entry name" value="Transposase_23"/>
</dbReference>
<dbReference type="OrthoDB" id="690629at2759"/>
<dbReference type="AlphaFoldDB" id="A0A843XQ33"/>
<dbReference type="Pfam" id="PF03017">
    <property type="entry name" value="Transposase_23"/>
    <property type="match status" value="1"/>
</dbReference>
<feature type="domain" description="Transposase Tnp1/En/Spm-like" evidence="1">
    <location>
        <begin position="234"/>
        <end position="275"/>
    </location>
</feature>
<evidence type="ECO:0000259" key="1">
    <source>
        <dbReference type="Pfam" id="PF03017"/>
    </source>
</evidence>
<gene>
    <name evidence="2" type="ORF">Taro_055075</name>
</gene>
<organism evidence="2 3">
    <name type="scientific">Colocasia esculenta</name>
    <name type="common">Wild taro</name>
    <name type="synonym">Arum esculentum</name>
    <dbReference type="NCBI Taxonomy" id="4460"/>
    <lineage>
        <taxon>Eukaryota</taxon>
        <taxon>Viridiplantae</taxon>
        <taxon>Streptophyta</taxon>
        <taxon>Embryophyta</taxon>
        <taxon>Tracheophyta</taxon>
        <taxon>Spermatophyta</taxon>
        <taxon>Magnoliopsida</taxon>
        <taxon>Liliopsida</taxon>
        <taxon>Araceae</taxon>
        <taxon>Aroideae</taxon>
        <taxon>Colocasieae</taxon>
        <taxon>Colocasia</taxon>
    </lineage>
</organism>
<dbReference type="EMBL" id="NMUH01012001">
    <property type="protein sequence ID" value="MQM22028.1"/>
    <property type="molecule type" value="Genomic_DNA"/>
</dbReference>
<keyword evidence="3" id="KW-1185">Reference proteome</keyword>
<dbReference type="Proteomes" id="UP000652761">
    <property type="component" value="Unassembled WGS sequence"/>
</dbReference>
<protein>
    <recommendedName>
        <fullName evidence="1">Transposase Tnp1/En/Spm-like domain-containing protein</fullName>
    </recommendedName>
</protein>
<sequence length="311" mass="35534">MASWLVLEPLVLFRFYFRRYHNKGMERNVMSSHSITYLFLKSVPTAFSFTSYPYFMTTTWFSYSEIDAFEHKIRTFTDLSLNDSPMMTCESEELEDEGDNTMKVDDVGMKRKGRGPTMCHDVHALEDGKKICVKWDNLGQLVGKGGKSLRTFLGTVARNADKCPINVQSWDKMPQNCIEDVWLFIQKEKIGTDADRADVFIIVHTRKDGRPINEDCAIAIIIGKKVKLLDLENEQVAEGIVMSVDPKKIVMGRPIGHVYCEVSINYANKPDAPLFVKDDQRLRIKDAIGSHILWIQDYVLVDEAKQSLFSG</sequence>
<proteinExistence type="predicted"/>
<evidence type="ECO:0000313" key="2">
    <source>
        <dbReference type="EMBL" id="MQM22028.1"/>
    </source>
</evidence>
<accession>A0A843XQ33</accession>
<evidence type="ECO:0000313" key="3">
    <source>
        <dbReference type="Proteomes" id="UP000652761"/>
    </source>
</evidence>
<reference evidence="2" key="1">
    <citation type="submission" date="2017-07" db="EMBL/GenBank/DDBJ databases">
        <title>Taro Niue Genome Assembly and Annotation.</title>
        <authorList>
            <person name="Atibalentja N."/>
            <person name="Keating K."/>
            <person name="Fields C.J."/>
        </authorList>
    </citation>
    <scope>NUCLEOTIDE SEQUENCE</scope>
    <source>
        <strain evidence="2">Niue_2</strain>
        <tissue evidence="2">Leaf</tissue>
    </source>
</reference>
<name>A0A843XQ33_COLES</name>
<comment type="caution">
    <text evidence="2">The sequence shown here is derived from an EMBL/GenBank/DDBJ whole genome shotgun (WGS) entry which is preliminary data.</text>
</comment>